<dbReference type="PROSITE" id="PS51906">
    <property type="entry name" value="ZF_UBZ2"/>
    <property type="match status" value="1"/>
</dbReference>
<dbReference type="EMBL" id="FR904349">
    <property type="protein sequence ID" value="CDQ60454.1"/>
    <property type="molecule type" value="Genomic_DNA"/>
</dbReference>
<dbReference type="PANTHER" id="PTHR37862">
    <property type="entry name" value="FANCONI ANEMIA CORE COMPLEX-ASSOCIATED PROTEIN 20"/>
    <property type="match status" value="1"/>
</dbReference>
<evidence type="ECO:0000259" key="2">
    <source>
        <dbReference type="PROSITE" id="PS51906"/>
    </source>
</evidence>
<dbReference type="GO" id="GO:0043240">
    <property type="term" value="C:Fanconi anaemia nuclear complex"/>
    <property type="evidence" value="ECO:0007669"/>
    <property type="project" value="TreeGrafter"/>
</dbReference>
<feature type="domain" description="UBZ2-type" evidence="2">
    <location>
        <begin position="365"/>
        <end position="401"/>
    </location>
</feature>
<dbReference type="GO" id="GO:0043130">
    <property type="term" value="F:ubiquitin binding"/>
    <property type="evidence" value="ECO:0007669"/>
    <property type="project" value="InterPro"/>
</dbReference>
<protein>
    <recommendedName>
        <fullName evidence="2">UBZ2-type domain-containing protein</fullName>
    </recommendedName>
</protein>
<accession>A0A060W5A5</accession>
<dbReference type="PaxDb" id="8022-A0A060W5A5"/>
<name>A0A060W5A5_ONCMY</name>
<dbReference type="InterPro" id="IPR052689">
    <property type="entry name" value="FA_core_complex_assoc"/>
</dbReference>
<reference evidence="3" key="2">
    <citation type="submission" date="2014-03" db="EMBL/GenBank/DDBJ databases">
        <authorList>
            <person name="Genoscope - CEA"/>
        </authorList>
    </citation>
    <scope>NUCLEOTIDE SEQUENCE</scope>
</reference>
<feature type="compositionally biased region" description="Low complexity" evidence="1">
    <location>
        <begin position="322"/>
        <end position="334"/>
    </location>
</feature>
<evidence type="ECO:0000313" key="3">
    <source>
        <dbReference type="EMBL" id="CDQ60454.1"/>
    </source>
</evidence>
<feature type="compositionally biased region" description="Low complexity" evidence="1">
    <location>
        <begin position="147"/>
        <end position="157"/>
    </location>
</feature>
<dbReference type="Proteomes" id="UP000193380">
    <property type="component" value="Unassembled WGS sequence"/>
</dbReference>
<evidence type="ECO:0000256" key="1">
    <source>
        <dbReference type="SAM" id="MobiDB-lite"/>
    </source>
</evidence>
<reference evidence="3" key="1">
    <citation type="journal article" date="2014" name="Nat. Commun.">
        <title>The rainbow trout genome provides novel insights into evolution after whole-genome duplication in vertebrates.</title>
        <authorList>
            <person name="Berthelot C."/>
            <person name="Brunet F."/>
            <person name="Chalopin D."/>
            <person name="Juanchich A."/>
            <person name="Bernard M."/>
            <person name="Noel B."/>
            <person name="Bento P."/>
            <person name="Da Silva C."/>
            <person name="Labadie K."/>
            <person name="Alberti A."/>
            <person name="Aury J.M."/>
            <person name="Louis A."/>
            <person name="Dehais P."/>
            <person name="Bardou P."/>
            <person name="Montfort J."/>
            <person name="Klopp C."/>
            <person name="Cabau C."/>
            <person name="Gaspin C."/>
            <person name="Thorgaard G.H."/>
            <person name="Boussaha M."/>
            <person name="Quillet E."/>
            <person name="Guyomard R."/>
            <person name="Galiana D."/>
            <person name="Bobe J."/>
            <person name="Volff J.N."/>
            <person name="Genet C."/>
            <person name="Wincker P."/>
            <person name="Jaillon O."/>
            <person name="Roest Crollius H."/>
            <person name="Guiguen Y."/>
        </authorList>
    </citation>
    <scope>NUCLEOTIDE SEQUENCE [LARGE SCALE GENOMIC DNA]</scope>
</reference>
<dbReference type="InterPro" id="IPR031490">
    <property type="entry name" value="UBZ2_FAAP20"/>
</dbReference>
<feature type="compositionally biased region" description="Polar residues" evidence="1">
    <location>
        <begin position="183"/>
        <end position="196"/>
    </location>
</feature>
<feature type="compositionally biased region" description="Low complexity" evidence="1">
    <location>
        <begin position="211"/>
        <end position="225"/>
    </location>
</feature>
<feature type="region of interest" description="Disordered" evidence="1">
    <location>
        <begin position="147"/>
        <end position="350"/>
    </location>
</feature>
<sequence length="401" mass="42392">MDSSAALDRGRPLAVDILLIPLTHHAGPTRQGSLYPDNSRVVTVCLIVVGSHRQVHIKLRNIIARVFFTSHISVFCRPVVPTETWWSRGDLAAVESLWALTLSSALPCLDAHPWDPVPDLPTASTLSSNVDQQIEWRWCSLSEDMTPLPSSPLSTPTAPHCSTPDSPLNPSPGLEKTLLPVPVQTSQTTSTINGPPSKSAPCLEGPGEGTSSSGAGRPRPPSLGAQVPSSYGREGPWSGGGVSSRKDTKRGEGGQNTAAARPHPTARQPGGEKESHPSTPQLFIRAGNGGSSLPAEARKGGGGEEGEKRGMKRLQLPANQVDATSSTSDSFTAAPMEEAEKREEGLSGMGRADWVAGKEGGGRAMQSCPMCLVPFPAGFTQMDCDSHLAKCLSEMTLDMTW</sequence>
<dbReference type="STRING" id="8022.A0A060W5A5"/>
<dbReference type="AlphaFoldDB" id="A0A060W5A5"/>
<evidence type="ECO:0000313" key="4">
    <source>
        <dbReference type="Proteomes" id="UP000193380"/>
    </source>
</evidence>
<dbReference type="Pfam" id="PF15750">
    <property type="entry name" value="UBZ_FAAP20"/>
    <property type="match status" value="1"/>
</dbReference>
<proteinExistence type="predicted"/>
<feature type="compositionally biased region" description="Basic and acidic residues" evidence="1">
    <location>
        <begin position="296"/>
        <end position="309"/>
    </location>
</feature>
<organism evidence="3 4">
    <name type="scientific">Oncorhynchus mykiss</name>
    <name type="common">Rainbow trout</name>
    <name type="synonym">Salmo gairdneri</name>
    <dbReference type="NCBI Taxonomy" id="8022"/>
    <lineage>
        <taxon>Eukaryota</taxon>
        <taxon>Metazoa</taxon>
        <taxon>Chordata</taxon>
        <taxon>Craniata</taxon>
        <taxon>Vertebrata</taxon>
        <taxon>Euteleostomi</taxon>
        <taxon>Actinopterygii</taxon>
        <taxon>Neopterygii</taxon>
        <taxon>Teleostei</taxon>
        <taxon>Protacanthopterygii</taxon>
        <taxon>Salmoniformes</taxon>
        <taxon>Salmonidae</taxon>
        <taxon>Salmoninae</taxon>
        <taxon>Oncorhynchus</taxon>
    </lineage>
</organism>
<dbReference type="PANTHER" id="PTHR37862:SF1">
    <property type="entry name" value="FANCONI ANEMIA CORE COMPLEX-ASSOCIATED PROTEIN 20"/>
    <property type="match status" value="1"/>
</dbReference>
<gene>
    <name evidence="3" type="ORF">GSONMT00081816001</name>
</gene>